<dbReference type="GO" id="GO:0052621">
    <property type="term" value="F:diguanylate cyclase activity"/>
    <property type="evidence" value="ECO:0007669"/>
    <property type="project" value="UniProtKB-EC"/>
</dbReference>
<name>A0A244CS81_PSEDV</name>
<dbReference type="NCBIfam" id="TIGR00254">
    <property type="entry name" value="GGDEF"/>
    <property type="match status" value="1"/>
</dbReference>
<comment type="cofactor">
    <cofactor evidence="1">
        <name>Mg(2+)</name>
        <dbReference type="ChEBI" id="CHEBI:18420"/>
    </cofactor>
</comment>
<keyword evidence="6" id="KW-0472">Membrane</keyword>
<comment type="caution">
    <text evidence="8">The sequence shown here is derived from an EMBL/GenBank/DDBJ whole genome shotgun (WGS) entry which is preliminary data.</text>
</comment>
<feature type="coiled-coil region" evidence="5">
    <location>
        <begin position="393"/>
        <end position="432"/>
    </location>
</feature>
<comment type="catalytic activity">
    <reaction evidence="3">
        <text>2 GTP = 3',3'-c-di-GMP + 2 diphosphate</text>
        <dbReference type="Rhea" id="RHEA:24898"/>
        <dbReference type="ChEBI" id="CHEBI:33019"/>
        <dbReference type="ChEBI" id="CHEBI:37565"/>
        <dbReference type="ChEBI" id="CHEBI:58805"/>
        <dbReference type="EC" id="2.7.7.65"/>
    </reaction>
</comment>
<dbReference type="PROSITE" id="PS50887">
    <property type="entry name" value="GGDEF"/>
    <property type="match status" value="1"/>
</dbReference>
<dbReference type="Proteomes" id="UP000194841">
    <property type="component" value="Unassembled WGS sequence"/>
</dbReference>
<dbReference type="InterPro" id="IPR000160">
    <property type="entry name" value="GGDEF_dom"/>
</dbReference>
<proteinExistence type="predicted"/>
<dbReference type="FunFam" id="3.30.70.270:FF:000001">
    <property type="entry name" value="Diguanylate cyclase domain protein"/>
    <property type="match status" value="1"/>
</dbReference>
<dbReference type="PANTHER" id="PTHR45138:SF9">
    <property type="entry name" value="DIGUANYLATE CYCLASE DGCM-RELATED"/>
    <property type="match status" value="1"/>
</dbReference>
<reference evidence="8 9" key="1">
    <citation type="submission" date="2017-02" db="EMBL/GenBank/DDBJ databases">
        <title>Pseudoalteromonas ulvae TC14 Genome.</title>
        <authorList>
            <person name="Molmeret M."/>
        </authorList>
    </citation>
    <scope>NUCLEOTIDE SEQUENCE [LARGE SCALE GENOMIC DNA]</scope>
    <source>
        <strain evidence="8">TC14</strain>
    </source>
</reference>
<keyword evidence="4" id="KW-0802">TPR repeat</keyword>
<organism evidence="8 9">
    <name type="scientific">Pseudoalteromonas ulvae</name>
    <dbReference type="NCBI Taxonomy" id="107327"/>
    <lineage>
        <taxon>Bacteria</taxon>
        <taxon>Pseudomonadati</taxon>
        <taxon>Pseudomonadota</taxon>
        <taxon>Gammaproteobacteria</taxon>
        <taxon>Alteromonadales</taxon>
        <taxon>Pseudoalteromonadaceae</taxon>
        <taxon>Pseudoalteromonas</taxon>
    </lineage>
</organism>
<feature type="repeat" description="TPR" evidence="4">
    <location>
        <begin position="197"/>
        <end position="230"/>
    </location>
</feature>
<evidence type="ECO:0000313" key="9">
    <source>
        <dbReference type="Proteomes" id="UP000194841"/>
    </source>
</evidence>
<dbReference type="InterPro" id="IPR043128">
    <property type="entry name" value="Rev_trsase/Diguanyl_cyclase"/>
</dbReference>
<evidence type="ECO:0000256" key="2">
    <source>
        <dbReference type="ARBA" id="ARBA00012528"/>
    </source>
</evidence>
<accession>A0A244CS81</accession>
<evidence type="ECO:0000256" key="3">
    <source>
        <dbReference type="ARBA" id="ARBA00034247"/>
    </source>
</evidence>
<keyword evidence="6" id="KW-0812">Transmembrane</keyword>
<dbReference type="EMBL" id="MWPV01000002">
    <property type="protein sequence ID" value="OUL58463.1"/>
    <property type="molecule type" value="Genomic_DNA"/>
</dbReference>
<dbReference type="Gene3D" id="3.30.70.270">
    <property type="match status" value="1"/>
</dbReference>
<evidence type="ECO:0000259" key="7">
    <source>
        <dbReference type="PROSITE" id="PS50887"/>
    </source>
</evidence>
<dbReference type="Gene3D" id="1.25.40.10">
    <property type="entry name" value="Tetratricopeptide repeat domain"/>
    <property type="match status" value="2"/>
</dbReference>
<dbReference type="InterPro" id="IPR029787">
    <property type="entry name" value="Nucleotide_cyclase"/>
</dbReference>
<keyword evidence="9" id="KW-1185">Reference proteome</keyword>
<dbReference type="SMART" id="SM00028">
    <property type="entry name" value="TPR"/>
    <property type="match status" value="4"/>
</dbReference>
<evidence type="ECO:0000256" key="4">
    <source>
        <dbReference type="PROSITE-ProRule" id="PRU00339"/>
    </source>
</evidence>
<dbReference type="Pfam" id="PF00990">
    <property type="entry name" value="GGDEF"/>
    <property type="match status" value="1"/>
</dbReference>
<dbReference type="PANTHER" id="PTHR45138">
    <property type="entry name" value="REGULATORY COMPONENTS OF SENSORY TRANSDUCTION SYSTEM"/>
    <property type="match status" value="1"/>
</dbReference>
<dbReference type="InterPro" id="IPR019734">
    <property type="entry name" value="TPR_rpt"/>
</dbReference>
<dbReference type="SUPFAM" id="SSF55073">
    <property type="entry name" value="Nucleotide cyclase"/>
    <property type="match status" value="1"/>
</dbReference>
<dbReference type="InterPro" id="IPR050469">
    <property type="entry name" value="Diguanylate_Cyclase"/>
</dbReference>
<dbReference type="CDD" id="cd01949">
    <property type="entry name" value="GGDEF"/>
    <property type="match status" value="1"/>
</dbReference>
<dbReference type="OrthoDB" id="5906165at2"/>
<sequence length="636" mass="72937">MKCERIRPYLGTSHLKNLFCLICLLLSVFVLADTNLSVSQQLDRLIEKSDFSSDEFFNHYQQLKEHYPEHPSLENKAKRAIIDSAIALNAHSTEQYPEVMRQITELIPHITDEDLVFSLKSQLFFMGSFDNDNIAYYQQVKKLIEQAPANTTSTSYGYLLLDAANIALRLMQDEEGWHYFSLAHQFATKIDDKDFWSSVENSRGLALSEHGHFQKALTAFKKALAYKKELGVNHAVVYANIAFNFFNLKQLDKTMEYASRALGQANVEQNRYVEVLIKTLLGRVAKSKGEYQQSVDWFSQSLTLAQEDDIRDYIFAGYADSIYPLLHLGQIDQAMMHLVQAKAIAEKEKLNVESYLYELEAVIKHHQQAYDQSMDLFFQAISATVKNYNLSSAKIAEQSRALMETQVQELENKRLRAQNEAKQDFLDEISEKNRWLSWLALIITFCLLILIVLIFYVRRIAKKHQLHATTDELTHIPNRRSALSRLKKKMFTAKKSAKPLVIGMLDIDYFKKINDQYGHLVGDTVLIEVAKVCQQCLVSPDFIGRLGGEEFLIVLSNVDESTALEKMEHIRTVIEQLHFAAPELANLTVSASFGVTMLLDCDRQIEQLIHRADIALYYAKEHGRNQIQLFSATMLD</sequence>
<evidence type="ECO:0000256" key="5">
    <source>
        <dbReference type="SAM" id="Coils"/>
    </source>
</evidence>
<dbReference type="InterPro" id="IPR011990">
    <property type="entry name" value="TPR-like_helical_dom_sf"/>
</dbReference>
<dbReference type="PROSITE" id="PS50005">
    <property type="entry name" value="TPR"/>
    <property type="match status" value="1"/>
</dbReference>
<dbReference type="AlphaFoldDB" id="A0A244CS81"/>
<dbReference type="EC" id="2.7.7.65" evidence="2"/>
<gene>
    <name evidence="8" type="ORF">B1199_09045</name>
</gene>
<feature type="transmembrane region" description="Helical" evidence="6">
    <location>
        <begin position="435"/>
        <end position="457"/>
    </location>
</feature>
<dbReference type="SMART" id="SM00267">
    <property type="entry name" value="GGDEF"/>
    <property type="match status" value="1"/>
</dbReference>
<evidence type="ECO:0000256" key="1">
    <source>
        <dbReference type="ARBA" id="ARBA00001946"/>
    </source>
</evidence>
<evidence type="ECO:0000313" key="8">
    <source>
        <dbReference type="EMBL" id="OUL58463.1"/>
    </source>
</evidence>
<keyword evidence="6" id="KW-1133">Transmembrane helix</keyword>
<feature type="domain" description="GGDEF" evidence="7">
    <location>
        <begin position="498"/>
        <end position="632"/>
    </location>
</feature>
<keyword evidence="5" id="KW-0175">Coiled coil</keyword>
<evidence type="ECO:0000256" key="6">
    <source>
        <dbReference type="SAM" id="Phobius"/>
    </source>
</evidence>
<dbReference type="SUPFAM" id="SSF48452">
    <property type="entry name" value="TPR-like"/>
    <property type="match status" value="1"/>
</dbReference>
<protein>
    <recommendedName>
        <fullName evidence="2">diguanylate cyclase</fullName>
        <ecNumber evidence="2">2.7.7.65</ecNumber>
    </recommendedName>
</protein>